<evidence type="ECO:0000313" key="3">
    <source>
        <dbReference type="Proteomes" id="UP001145087"/>
    </source>
</evidence>
<comment type="caution">
    <text evidence="2">The sequence shown here is derived from an EMBL/GenBank/DDBJ whole genome shotgun (WGS) entry which is preliminary data.</text>
</comment>
<evidence type="ECO:0000313" key="2">
    <source>
        <dbReference type="EMBL" id="MCY1720969.1"/>
    </source>
</evidence>
<gene>
    <name evidence="2" type="ORF">OU798_11495</name>
</gene>
<organism evidence="2 3">
    <name type="scientific">Draconibacterium aestuarii</name>
    <dbReference type="NCBI Taxonomy" id="2998507"/>
    <lineage>
        <taxon>Bacteria</taxon>
        <taxon>Pseudomonadati</taxon>
        <taxon>Bacteroidota</taxon>
        <taxon>Bacteroidia</taxon>
        <taxon>Marinilabiliales</taxon>
        <taxon>Prolixibacteraceae</taxon>
        <taxon>Draconibacterium</taxon>
    </lineage>
</organism>
<dbReference type="RefSeq" id="WP_343333303.1">
    <property type="nucleotide sequence ID" value="NZ_JAPOHD010000024.1"/>
</dbReference>
<keyword evidence="1" id="KW-0812">Transmembrane</keyword>
<name>A0A9X3F5J1_9BACT</name>
<keyword evidence="3" id="KW-1185">Reference proteome</keyword>
<accession>A0A9X3F5J1</accession>
<proteinExistence type="predicted"/>
<dbReference type="Proteomes" id="UP001145087">
    <property type="component" value="Unassembled WGS sequence"/>
</dbReference>
<feature type="transmembrane region" description="Helical" evidence="1">
    <location>
        <begin position="126"/>
        <end position="143"/>
    </location>
</feature>
<protein>
    <submittedName>
        <fullName evidence="2">Uncharacterized protein</fullName>
    </submittedName>
</protein>
<reference evidence="2" key="1">
    <citation type="submission" date="2022-11" db="EMBL/GenBank/DDBJ databases">
        <title>Marilongibacter aestuarii gen. nov., sp. nov., isolated from tidal flat sediment.</title>
        <authorList>
            <person name="Jiayan W."/>
        </authorList>
    </citation>
    <scope>NUCLEOTIDE SEQUENCE</scope>
    <source>
        <strain evidence="2">Z1-6</strain>
    </source>
</reference>
<keyword evidence="1" id="KW-1133">Transmembrane helix</keyword>
<dbReference type="EMBL" id="JAPOHD010000024">
    <property type="protein sequence ID" value="MCY1720969.1"/>
    <property type="molecule type" value="Genomic_DNA"/>
</dbReference>
<sequence>MARNSNPRTQSVKDAMLAEIIVTELSKFNTSHEVIMESTEKILSRYNEIGLLIDRMHQRDKAITGSIKDLQFSAEQNRYMTDLSMPIVRKLKEIDEHGIRIEPGALDKITSAVEQGNRPLLTQIKWVSYGLLVGFVILLLILLF</sequence>
<dbReference type="AlphaFoldDB" id="A0A9X3F5J1"/>
<evidence type="ECO:0000256" key="1">
    <source>
        <dbReference type="SAM" id="Phobius"/>
    </source>
</evidence>
<keyword evidence="1" id="KW-0472">Membrane</keyword>